<organism evidence="2 3">
    <name type="scientific">Chitinophaga flava</name>
    <dbReference type="NCBI Taxonomy" id="2259036"/>
    <lineage>
        <taxon>Bacteria</taxon>
        <taxon>Pseudomonadati</taxon>
        <taxon>Bacteroidota</taxon>
        <taxon>Chitinophagia</taxon>
        <taxon>Chitinophagales</taxon>
        <taxon>Chitinophagaceae</taxon>
        <taxon>Chitinophaga</taxon>
    </lineage>
</organism>
<dbReference type="Pfam" id="PF13302">
    <property type="entry name" value="Acetyltransf_3"/>
    <property type="match status" value="1"/>
</dbReference>
<keyword evidence="2" id="KW-0808">Transferase</keyword>
<dbReference type="PANTHER" id="PTHR43792">
    <property type="entry name" value="GNAT FAMILY, PUTATIVE (AFU_ORTHOLOGUE AFUA_3G00765)-RELATED-RELATED"/>
    <property type="match status" value="1"/>
</dbReference>
<dbReference type="OrthoDB" id="9788916at2"/>
<sequence length="172" mass="19788">MNKIIFETERLLIREIEVTDFDNLFSICSNEELMQFVGDGILSKELTQKWIEVSIENYASKGFGMSAVIHKSNNLFIGYCGIVFSKAINDYELIYAIKKEYWGKGLATEVAARMVQYGFEKLKFKTIYASIDPANIASEKILLKIGFREIYTKHDEAGYPTIYYSRTDEVII</sequence>
<reference evidence="2 3" key="1">
    <citation type="submission" date="2018-05" db="EMBL/GenBank/DDBJ databases">
        <title>Chitinophaga sp. K3CV102501T nov., isolated from isolated from a monsoon evergreen broad-leaved forest soil.</title>
        <authorList>
            <person name="Lv Y."/>
        </authorList>
    </citation>
    <scope>NUCLEOTIDE SEQUENCE [LARGE SCALE GENOMIC DNA]</scope>
    <source>
        <strain evidence="2 3">GDMCC 1.1325</strain>
    </source>
</reference>
<dbReference type="PANTHER" id="PTHR43792:SF1">
    <property type="entry name" value="N-ACETYLTRANSFERASE DOMAIN-CONTAINING PROTEIN"/>
    <property type="match status" value="1"/>
</dbReference>
<gene>
    <name evidence="2" type="ORF">DF182_18195</name>
</gene>
<keyword evidence="3" id="KW-1185">Reference proteome</keyword>
<dbReference type="AlphaFoldDB" id="A0A365XR56"/>
<proteinExistence type="predicted"/>
<dbReference type="InterPro" id="IPR051531">
    <property type="entry name" value="N-acetyltransferase"/>
</dbReference>
<dbReference type="PROSITE" id="PS51186">
    <property type="entry name" value="GNAT"/>
    <property type="match status" value="1"/>
</dbReference>
<dbReference type="RefSeq" id="WP_113617252.1">
    <property type="nucleotide sequence ID" value="NZ_QFFJ01000002.1"/>
</dbReference>
<dbReference type="InterPro" id="IPR000182">
    <property type="entry name" value="GNAT_dom"/>
</dbReference>
<evidence type="ECO:0000313" key="3">
    <source>
        <dbReference type="Proteomes" id="UP000253410"/>
    </source>
</evidence>
<comment type="caution">
    <text evidence="2">The sequence shown here is derived from an EMBL/GenBank/DDBJ whole genome shotgun (WGS) entry which is preliminary data.</text>
</comment>
<name>A0A365XR56_9BACT</name>
<dbReference type="SUPFAM" id="SSF55729">
    <property type="entry name" value="Acyl-CoA N-acyltransferases (Nat)"/>
    <property type="match status" value="1"/>
</dbReference>
<dbReference type="Gene3D" id="3.40.630.30">
    <property type="match status" value="1"/>
</dbReference>
<accession>A0A365XR56</accession>
<evidence type="ECO:0000313" key="2">
    <source>
        <dbReference type="EMBL" id="RBL88511.1"/>
    </source>
</evidence>
<dbReference type="EMBL" id="QFFJ01000002">
    <property type="protein sequence ID" value="RBL88511.1"/>
    <property type="molecule type" value="Genomic_DNA"/>
</dbReference>
<feature type="domain" description="N-acetyltransferase" evidence="1">
    <location>
        <begin position="11"/>
        <end position="169"/>
    </location>
</feature>
<evidence type="ECO:0000259" key="1">
    <source>
        <dbReference type="PROSITE" id="PS51186"/>
    </source>
</evidence>
<dbReference type="GO" id="GO:0016747">
    <property type="term" value="F:acyltransferase activity, transferring groups other than amino-acyl groups"/>
    <property type="evidence" value="ECO:0007669"/>
    <property type="project" value="InterPro"/>
</dbReference>
<dbReference type="InterPro" id="IPR016181">
    <property type="entry name" value="Acyl_CoA_acyltransferase"/>
</dbReference>
<dbReference type="Proteomes" id="UP000253410">
    <property type="component" value="Unassembled WGS sequence"/>
</dbReference>
<protein>
    <submittedName>
        <fullName evidence="2">GNAT family N-acetyltransferase</fullName>
    </submittedName>
</protein>